<sequence length="253" mass="26960">MILDKFRLDGKVAIVTGSSTGLGQGISQGLAEAGAAVVGVDYVPSPETKRNIEAMGGKFLEVVADLMSIAPIPEIIEKALARFGRLDILVNNAGIIRREDAIDFSEKNWDDVMNINAKTVFFFSQAAARRFIAQKTGGKIINIASMLSFQGGIRIPSYTASKSAVAGLTRLMACEWAKHGINANAIAPGYMATNNTAPLRADAQRSEAILERIPAGRWGTPEDVQGAAVFLASKASDYINGYIIAVDGGWLAR</sequence>
<dbReference type="PRINTS" id="PR00080">
    <property type="entry name" value="SDRFAMILY"/>
</dbReference>
<dbReference type="CDD" id="cd05347">
    <property type="entry name" value="Ga5DH-like_SDR_c"/>
    <property type="match status" value="1"/>
</dbReference>
<dbReference type="GO" id="GO:0047001">
    <property type="term" value="F:2-dehydro-3-deoxy-D-gluconate 5-dehydrogenase activity"/>
    <property type="evidence" value="ECO:0007669"/>
    <property type="project" value="UniProtKB-EC"/>
</dbReference>
<evidence type="ECO:0000256" key="3">
    <source>
        <dbReference type="ARBA" id="ARBA00023027"/>
    </source>
</evidence>
<dbReference type="PRINTS" id="PR00081">
    <property type="entry name" value="GDHRDH"/>
</dbReference>
<dbReference type="GO" id="GO:0051287">
    <property type="term" value="F:NAD binding"/>
    <property type="evidence" value="ECO:0007669"/>
    <property type="project" value="InterPro"/>
</dbReference>
<dbReference type="InterPro" id="IPR002347">
    <property type="entry name" value="SDR_fam"/>
</dbReference>
<protein>
    <submittedName>
        <fullName evidence="4">2-dehydro-3-deoxy-D-gluconate 5-dehydrogenase</fullName>
        <ecNumber evidence="4">1.1.1.127</ecNumber>
    </submittedName>
</protein>
<name>A0A644TV64_9ZZZZ</name>
<organism evidence="4">
    <name type="scientific">bioreactor metagenome</name>
    <dbReference type="NCBI Taxonomy" id="1076179"/>
    <lineage>
        <taxon>unclassified sequences</taxon>
        <taxon>metagenomes</taxon>
        <taxon>ecological metagenomes</taxon>
    </lineage>
</organism>
<dbReference type="SUPFAM" id="SSF51735">
    <property type="entry name" value="NAD(P)-binding Rossmann-fold domains"/>
    <property type="match status" value="1"/>
</dbReference>
<dbReference type="InterPro" id="IPR011286">
    <property type="entry name" value="2-deoxy-D-gluc_3_DH"/>
</dbReference>
<dbReference type="NCBIfam" id="TIGR01832">
    <property type="entry name" value="kduD"/>
    <property type="match status" value="1"/>
</dbReference>
<keyword evidence="3" id="KW-0520">NAD</keyword>
<evidence type="ECO:0000256" key="1">
    <source>
        <dbReference type="ARBA" id="ARBA00006484"/>
    </source>
</evidence>
<dbReference type="EMBL" id="VSSQ01000055">
    <property type="protein sequence ID" value="MPL70775.1"/>
    <property type="molecule type" value="Genomic_DNA"/>
</dbReference>
<reference evidence="4" key="1">
    <citation type="submission" date="2019-08" db="EMBL/GenBank/DDBJ databases">
        <authorList>
            <person name="Kucharzyk K."/>
            <person name="Murdoch R.W."/>
            <person name="Higgins S."/>
            <person name="Loffler F."/>
        </authorList>
    </citation>
    <scope>NUCLEOTIDE SEQUENCE</scope>
</reference>
<dbReference type="FunFam" id="3.40.50.720:FF:000081">
    <property type="entry name" value="2-deoxy-D-gluconate 3-dehydrogenase"/>
    <property type="match status" value="1"/>
</dbReference>
<comment type="similarity">
    <text evidence="1">Belongs to the short-chain dehydrogenases/reductases (SDR) family.</text>
</comment>
<dbReference type="InterPro" id="IPR020904">
    <property type="entry name" value="Sc_DH/Rdtase_CS"/>
</dbReference>
<evidence type="ECO:0000313" key="4">
    <source>
        <dbReference type="EMBL" id="MPL70775.1"/>
    </source>
</evidence>
<dbReference type="PROSITE" id="PS00061">
    <property type="entry name" value="ADH_SHORT"/>
    <property type="match status" value="1"/>
</dbReference>
<dbReference type="Pfam" id="PF13561">
    <property type="entry name" value="adh_short_C2"/>
    <property type="match status" value="1"/>
</dbReference>
<dbReference type="PANTHER" id="PTHR42760:SF5">
    <property type="entry name" value="2-DEHYDRO-3-DEOXY-D-GLUCONATE 5-DEHYDROGENASE"/>
    <property type="match status" value="1"/>
</dbReference>
<dbReference type="AlphaFoldDB" id="A0A644TV64"/>
<dbReference type="EC" id="1.1.1.127" evidence="4"/>
<keyword evidence="2 4" id="KW-0560">Oxidoreductase</keyword>
<dbReference type="Gene3D" id="3.40.50.720">
    <property type="entry name" value="NAD(P)-binding Rossmann-like Domain"/>
    <property type="match status" value="1"/>
</dbReference>
<dbReference type="NCBIfam" id="NF006528">
    <property type="entry name" value="PRK08993.1"/>
    <property type="match status" value="1"/>
</dbReference>
<dbReference type="PANTHER" id="PTHR42760">
    <property type="entry name" value="SHORT-CHAIN DEHYDROGENASES/REDUCTASES FAMILY MEMBER"/>
    <property type="match status" value="1"/>
</dbReference>
<comment type="caution">
    <text evidence="4">The sequence shown here is derived from an EMBL/GenBank/DDBJ whole genome shotgun (WGS) entry which is preliminary data.</text>
</comment>
<evidence type="ECO:0000256" key="2">
    <source>
        <dbReference type="ARBA" id="ARBA00023002"/>
    </source>
</evidence>
<accession>A0A644TV64</accession>
<proteinExistence type="inferred from homology"/>
<dbReference type="InterPro" id="IPR036291">
    <property type="entry name" value="NAD(P)-bd_dom_sf"/>
</dbReference>
<gene>
    <name evidence="4" type="primary">kduD_2</name>
    <name evidence="4" type="ORF">SDC9_16536</name>
</gene>
<dbReference type="GO" id="GO:0008678">
    <property type="term" value="F:2-deoxy-D-gluconate 3-dehydrogenase activity"/>
    <property type="evidence" value="ECO:0007669"/>
    <property type="project" value="InterPro"/>
</dbReference>